<dbReference type="PRINTS" id="PR00449">
    <property type="entry name" value="RASTRNSFRMNG"/>
</dbReference>
<dbReference type="PANTHER" id="PTHR45775:SF6">
    <property type="entry name" value="RAD, GEM_KIR FAMILY MEMBER 2, ISOFORM C"/>
    <property type="match status" value="1"/>
</dbReference>
<dbReference type="InterPro" id="IPR051641">
    <property type="entry name" value="RGK_GTP-binding_reg"/>
</dbReference>
<dbReference type="AlphaFoldDB" id="A0A9P0GQW3"/>
<name>A0A9P0GQW3_PHYSR</name>
<dbReference type="InterPro" id="IPR027417">
    <property type="entry name" value="P-loop_NTPase"/>
</dbReference>
<dbReference type="GO" id="GO:0003924">
    <property type="term" value="F:GTPase activity"/>
    <property type="evidence" value="ECO:0007669"/>
    <property type="project" value="InterPro"/>
</dbReference>
<dbReference type="Gene3D" id="3.40.50.300">
    <property type="entry name" value="P-loop containing nucleotide triphosphate hydrolases"/>
    <property type="match status" value="1"/>
</dbReference>
<keyword evidence="2" id="KW-0597">Phosphoprotein</keyword>
<feature type="compositionally biased region" description="Low complexity" evidence="3">
    <location>
        <begin position="1"/>
        <end position="42"/>
    </location>
</feature>
<feature type="compositionally biased region" description="Polar residues" evidence="3">
    <location>
        <begin position="323"/>
        <end position="334"/>
    </location>
</feature>
<proteinExistence type="inferred from homology"/>
<dbReference type="PROSITE" id="PS51419">
    <property type="entry name" value="RAB"/>
    <property type="match status" value="1"/>
</dbReference>
<feature type="compositionally biased region" description="Low complexity" evidence="3">
    <location>
        <begin position="172"/>
        <end position="185"/>
    </location>
</feature>
<feature type="compositionally biased region" description="Polar residues" evidence="3">
    <location>
        <begin position="275"/>
        <end position="294"/>
    </location>
</feature>
<dbReference type="GO" id="GO:0005886">
    <property type="term" value="C:plasma membrane"/>
    <property type="evidence" value="ECO:0007669"/>
    <property type="project" value="TreeGrafter"/>
</dbReference>
<dbReference type="FunFam" id="3.40.50.300:FF:000664">
    <property type="entry name" value="Uncharacterized protein, isoform B"/>
    <property type="match status" value="1"/>
</dbReference>
<evidence type="ECO:0000256" key="2">
    <source>
        <dbReference type="ARBA" id="ARBA00022553"/>
    </source>
</evidence>
<dbReference type="CDD" id="cd04148">
    <property type="entry name" value="RGK"/>
    <property type="match status" value="1"/>
</dbReference>
<feature type="region of interest" description="Disordered" evidence="3">
    <location>
        <begin position="1"/>
        <end position="193"/>
    </location>
</feature>
<feature type="compositionally biased region" description="Polar residues" evidence="3">
    <location>
        <begin position="255"/>
        <end position="267"/>
    </location>
</feature>
<dbReference type="Pfam" id="PF00071">
    <property type="entry name" value="Ras"/>
    <property type="match status" value="1"/>
</dbReference>
<reference evidence="4" key="1">
    <citation type="submission" date="2022-01" db="EMBL/GenBank/DDBJ databases">
        <authorList>
            <person name="King R."/>
        </authorList>
    </citation>
    <scope>NUCLEOTIDE SEQUENCE</scope>
</reference>
<feature type="region of interest" description="Disordered" evidence="3">
    <location>
        <begin position="212"/>
        <end position="348"/>
    </location>
</feature>
<dbReference type="SMART" id="SM00173">
    <property type="entry name" value="RAS"/>
    <property type="match status" value="1"/>
</dbReference>
<keyword evidence="5" id="KW-1185">Reference proteome</keyword>
<evidence type="ECO:0000256" key="3">
    <source>
        <dbReference type="SAM" id="MobiDB-lite"/>
    </source>
</evidence>
<dbReference type="SMART" id="SM00175">
    <property type="entry name" value="RAB"/>
    <property type="match status" value="1"/>
</dbReference>
<gene>
    <name evidence="4" type="ORF">PHYEVI_LOCUS6035</name>
</gene>
<accession>A0A9P0GQW3</accession>
<dbReference type="GO" id="GO:0005525">
    <property type="term" value="F:GTP binding"/>
    <property type="evidence" value="ECO:0007669"/>
    <property type="project" value="InterPro"/>
</dbReference>
<evidence type="ECO:0000313" key="4">
    <source>
        <dbReference type="EMBL" id="CAH1180737.1"/>
    </source>
</evidence>
<dbReference type="InterPro" id="IPR001806">
    <property type="entry name" value="Small_GTPase"/>
</dbReference>
<feature type="compositionally biased region" description="Low complexity" evidence="3">
    <location>
        <begin position="122"/>
        <end position="133"/>
    </location>
</feature>
<feature type="compositionally biased region" description="Low complexity" evidence="3">
    <location>
        <begin position="212"/>
        <end position="230"/>
    </location>
</feature>
<dbReference type="PROSITE" id="PS51421">
    <property type="entry name" value="RAS"/>
    <property type="match status" value="1"/>
</dbReference>
<feature type="compositionally biased region" description="Polar residues" evidence="3">
    <location>
        <begin position="149"/>
        <end position="158"/>
    </location>
</feature>
<dbReference type="SUPFAM" id="SSF52540">
    <property type="entry name" value="P-loop containing nucleoside triphosphate hydrolases"/>
    <property type="match status" value="1"/>
</dbReference>
<dbReference type="GO" id="GO:0005246">
    <property type="term" value="F:calcium channel regulator activity"/>
    <property type="evidence" value="ECO:0007669"/>
    <property type="project" value="TreeGrafter"/>
</dbReference>
<sequence>MKVNNGFGNFSRSSSARTAKKSSILSKSSYSSPSSCGTPRSPTVGYPRGDETPKAQKHFIINKSVSEPASSDLPKSPIAEEKSPGYQRSPKGRNLGLNSPKVSLSSPSQTETVFDFGEGNYRPAKSPRSPRSPMKFSYDDDCRDAPGSSDCNTYNFNLASPPKKSNRQMYQSSKSDSLNSTKSSLEYSSTTKHPTGAYQDIEYKICHSLDSDTQTTSSYRQSSTSTSSRRSSMKEKRTPRCNIRTNPGFDDRYSSSKSINEYQASSKSTKRCQCRKSTSDLTDVTDEAANTMTTSLSRPSSPRRKGSVKSGLAYLASRRSSRDSIASNMSNVSNEDIGPLNFQNTARGRQRRTSNFLELPIPDHIRPRVCSLPEKPYNPRVSDDLYRLRTFSITNKGGVVNCGDSIINRRSRSNTSVNSTASRASNVSGEKSPFEGSCCGSGYHTVDSTPLGSPEELEVPKYRVVMLGDAGVGKTALVSQFMTSEYMNTYDASLDDEFGERTVSILLDGEESEMIFIDHPASEMSVENSLSTYEPHACIIVYSVVSKSSFNLAEETLNYLWREGYTQDKSVIVVGNKSDLARARVISPNEGKALAVARDCKFIETSSGIQHNVDELLVGILKQIRLRESREKKKSSLKKDNRNKLHSSKTSLSLNIAREILQKICLNDISKSKSCENLHVL</sequence>
<dbReference type="Proteomes" id="UP001153712">
    <property type="component" value="Chromosome 3"/>
</dbReference>
<dbReference type="SMART" id="SM00174">
    <property type="entry name" value="RHO"/>
    <property type="match status" value="1"/>
</dbReference>
<evidence type="ECO:0000256" key="1">
    <source>
        <dbReference type="ARBA" id="ARBA00008846"/>
    </source>
</evidence>
<dbReference type="OrthoDB" id="5239715at2759"/>
<evidence type="ECO:0000313" key="5">
    <source>
        <dbReference type="Proteomes" id="UP001153712"/>
    </source>
</evidence>
<dbReference type="PANTHER" id="PTHR45775">
    <property type="entry name" value="RAD, GEM/KIR FAMILY MEMBER 2, ISOFORM C"/>
    <property type="match status" value="1"/>
</dbReference>
<organism evidence="4 5">
    <name type="scientific">Phyllotreta striolata</name>
    <name type="common">Striped flea beetle</name>
    <name type="synonym">Crioceris striolata</name>
    <dbReference type="NCBI Taxonomy" id="444603"/>
    <lineage>
        <taxon>Eukaryota</taxon>
        <taxon>Metazoa</taxon>
        <taxon>Ecdysozoa</taxon>
        <taxon>Arthropoda</taxon>
        <taxon>Hexapoda</taxon>
        <taxon>Insecta</taxon>
        <taxon>Pterygota</taxon>
        <taxon>Neoptera</taxon>
        <taxon>Endopterygota</taxon>
        <taxon>Coleoptera</taxon>
        <taxon>Polyphaga</taxon>
        <taxon>Cucujiformia</taxon>
        <taxon>Chrysomeloidea</taxon>
        <taxon>Chrysomelidae</taxon>
        <taxon>Galerucinae</taxon>
        <taxon>Alticini</taxon>
        <taxon>Phyllotreta</taxon>
    </lineage>
</organism>
<protein>
    <submittedName>
        <fullName evidence="4">Uncharacterized protein</fullName>
    </submittedName>
</protein>
<comment type="similarity">
    <text evidence="1">Belongs to the small GTPase superfamily. RGK family.</text>
</comment>
<dbReference type="EMBL" id="OU900096">
    <property type="protein sequence ID" value="CAH1180737.1"/>
    <property type="molecule type" value="Genomic_DNA"/>
</dbReference>
<feature type="compositionally biased region" description="Polar residues" evidence="3">
    <location>
        <begin position="96"/>
        <end position="112"/>
    </location>
</feature>